<evidence type="ECO:0000256" key="10">
    <source>
        <dbReference type="HAMAP-Rule" id="MF_01499"/>
    </source>
</evidence>
<evidence type="ECO:0000256" key="2">
    <source>
        <dbReference type="ARBA" id="ARBA00022475"/>
    </source>
</evidence>
<evidence type="ECO:0000256" key="9">
    <source>
        <dbReference type="ARBA" id="ARBA00023136"/>
    </source>
</evidence>
<feature type="transmembrane region" description="Helical" evidence="10">
    <location>
        <begin position="50"/>
        <end position="67"/>
    </location>
</feature>
<dbReference type="PANTHER" id="PTHR34185:SF1">
    <property type="entry name" value="DIADENYLATE CYCLASE"/>
    <property type="match status" value="1"/>
</dbReference>
<dbReference type="GO" id="GO:0106408">
    <property type="term" value="F:diadenylate cyclase activity"/>
    <property type="evidence" value="ECO:0007669"/>
    <property type="project" value="UniProtKB-EC"/>
</dbReference>
<dbReference type="InterPro" id="IPR036888">
    <property type="entry name" value="DNA_integrity_DisA_N_sf"/>
</dbReference>
<keyword evidence="7 10" id="KW-0067">ATP-binding</keyword>
<protein>
    <recommendedName>
        <fullName evidence="10">Diadenylate cyclase</fullName>
        <shortName evidence="10">DAC</shortName>
        <ecNumber evidence="10">2.7.7.85</ecNumber>
    </recommendedName>
    <alternativeName>
        <fullName evidence="10">Cyclic-di-AMP synthase</fullName>
        <shortName evidence="10">c-di-AMP synthase</shortName>
    </alternativeName>
</protein>
<dbReference type="AlphaFoldDB" id="A0A6N2RXD0"/>
<evidence type="ECO:0000259" key="12">
    <source>
        <dbReference type="PROSITE" id="PS51794"/>
    </source>
</evidence>
<feature type="domain" description="DAC" evidence="12">
    <location>
        <begin position="93"/>
        <end position="260"/>
    </location>
</feature>
<keyword evidence="3 10" id="KW-0808">Transferase</keyword>
<dbReference type="EMBL" id="CACRSY010000006">
    <property type="protein sequence ID" value="VYS84100.1"/>
    <property type="molecule type" value="Genomic_DNA"/>
</dbReference>
<evidence type="ECO:0000313" key="13">
    <source>
        <dbReference type="EMBL" id="VYS84100.1"/>
    </source>
</evidence>
<feature type="region of interest" description="Disordered" evidence="11">
    <location>
        <begin position="270"/>
        <end position="299"/>
    </location>
</feature>
<keyword evidence="6 10" id="KW-0547">Nucleotide-binding</keyword>
<dbReference type="PANTHER" id="PTHR34185">
    <property type="entry name" value="DIADENYLATE CYCLASE"/>
    <property type="match status" value="1"/>
</dbReference>
<dbReference type="InterPro" id="IPR014046">
    <property type="entry name" value="C-di-AMP_synthase"/>
</dbReference>
<evidence type="ECO:0000256" key="4">
    <source>
        <dbReference type="ARBA" id="ARBA00022692"/>
    </source>
</evidence>
<name>A0A6N2RXD0_BLAHA</name>
<dbReference type="InterPro" id="IPR050338">
    <property type="entry name" value="DisA"/>
</dbReference>
<comment type="similarity">
    <text evidence="10">Belongs to the adenylate cyclase family. DacA/CdaA subfamily.</text>
</comment>
<comment type="catalytic activity">
    <reaction evidence="1 10">
        <text>2 ATP = 3',3'-c-di-AMP + 2 diphosphate</text>
        <dbReference type="Rhea" id="RHEA:35655"/>
        <dbReference type="ChEBI" id="CHEBI:30616"/>
        <dbReference type="ChEBI" id="CHEBI:33019"/>
        <dbReference type="ChEBI" id="CHEBI:71500"/>
        <dbReference type="EC" id="2.7.7.85"/>
    </reaction>
</comment>
<evidence type="ECO:0000256" key="1">
    <source>
        <dbReference type="ARBA" id="ARBA00000877"/>
    </source>
</evidence>
<evidence type="ECO:0000256" key="5">
    <source>
        <dbReference type="ARBA" id="ARBA00022695"/>
    </source>
</evidence>
<dbReference type="EC" id="2.7.7.85" evidence="10"/>
<dbReference type="GO" id="GO:0006171">
    <property type="term" value="P:cAMP biosynthetic process"/>
    <property type="evidence" value="ECO:0007669"/>
    <property type="project" value="InterPro"/>
</dbReference>
<evidence type="ECO:0000256" key="8">
    <source>
        <dbReference type="ARBA" id="ARBA00022989"/>
    </source>
</evidence>
<comment type="subunit">
    <text evidence="10">Probably a homodimer.</text>
</comment>
<evidence type="ECO:0000256" key="7">
    <source>
        <dbReference type="ARBA" id="ARBA00022840"/>
    </source>
</evidence>
<gene>
    <name evidence="13" type="primary">disA</name>
    <name evidence="10" type="synonym">dacA</name>
    <name evidence="13" type="ORF">BHLFYP23_01773</name>
</gene>
<proteinExistence type="inferred from homology"/>
<dbReference type="HAMAP" id="MF_01499">
    <property type="entry name" value="DacA"/>
    <property type="match status" value="1"/>
</dbReference>
<dbReference type="NCBIfam" id="TIGR00159">
    <property type="entry name" value="diadenylate cyclase CdaA"/>
    <property type="match status" value="1"/>
</dbReference>
<keyword evidence="9 10" id="KW-0472">Membrane</keyword>
<dbReference type="RefSeq" id="WP_003023266.1">
    <property type="nucleotide sequence ID" value="NZ_CACRSY010000006.1"/>
</dbReference>
<dbReference type="GO" id="GO:0005524">
    <property type="term" value="F:ATP binding"/>
    <property type="evidence" value="ECO:0007669"/>
    <property type="project" value="UniProtKB-UniRule"/>
</dbReference>
<dbReference type="PIRSF" id="PIRSF004793">
    <property type="entry name" value="UCP004793"/>
    <property type="match status" value="1"/>
</dbReference>
<dbReference type="Gene3D" id="3.40.1700.10">
    <property type="entry name" value="DNA integrity scanning protein, DisA, N-terminal domain"/>
    <property type="match status" value="1"/>
</dbReference>
<sequence>MSRFFDFIENNFGSISSFDKIQWMDIVEILLIAVFVYQFMLWIRNTRAYSLLKGILIVVLFIFIAYFLQMNTILWLVYNAGGYAITAVLIIFQPELRKALEELGHKKIVSSIIPFDSSKNENEGRYSDRTVNEIVRATFEMAEVKTGALIVIEEETVLNEFIRTGIALDSLISSQLLINIFEHNTPLHDGAVIVRGDRIIAATCYLPLSDNLSLNKNLGTRHRAGVGISEVSDSLTIIVSEETGRVSVARNGKLQVGLTKEELKDVLVEEQNKNNQEKQKHKSKLKLWKGLVKNEKKHD</sequence>
<dbReference type="InterPro" id="IPR003390">
    <property type="entry name" value="DNA_integrity_scan_DisA_N"/>
</dbReference>
<keyword evidence="5 10" id="KW-0548">Nucleotidyltransferase</keyword>
<keyword evidence="2 10" id="KW-1003">Cell membrane</keyword>
<dbReference type="GO" id="GO:0004016">
    <property type="term" value="F:adenylate cyclase activity"/>
    <property type="evidence" value="ECO:0007669"/>
    <property type="project" value="UniProtKB-UniRule"/>
</dbReference>
<evidence type="ECO:0000256" key="3">
    <source>
        <dbReference type="ARBA" id="ARBA00022679"/>
    </source>
</evidence>
<dbReference type="SUPFAM" id="SSF143597">
    <property type="entry name" value="YojJ-like"/>
    <property type="match status" value="1"/>
</dbReference>
<evidence type="ECO:0000256" key="6">
    <source>
        <dbReference type="ARBA" id="ARBA00022741"/>
    </source>
</evidence>
<keyword evidence="4 10" id="KW-0812">Transmembrane</keyword>
<dbReference type="InterPro" id="IPR034701">
    <property type="entry name" value="CdaA"/>
</dbReference>
<dbReference type="PROSITE" id="PS51794">
    <property type="entry name" value="DAC"/>
    <property type="match status" value="1"/>
</dbReference>
<evidence type="ECO:0000256" key="11">
    <source>
        <dbReference type="SAM" id="MobiDB-lite"/>
    </source>
</evidence>
<dbReference type="InterPro" id="IPR045585">
    <property type="entry name" value="CdaA_N"/>
</dbReference>
<comment type="caution">
    <text evidence="10">Lacks conserved residue(s) required for the propagation of feature annotation.</text>
</comment>
<keyword evidence="8 10" id="KW-1133">Transmembrane helix</keyword>
<feature type="transmembrane region" description="Helical" evidence="10">
    <location>
        <begin position="73"/>
        <end position="92"/>
    </location>
</feature>
<comment type="function">
    <text evidence="10">Catalyzes the condensation of 2 ATP molecules into cyclic di-AMP (c-di-AMP), a second messenger used to regulate differing processes in different bacteria.</text>
</comment>
<reference evidence="13" key="1">
    <citation type="submission" date="2019-11" db="EMBL/GenBank/DDBJ databases">
        <authorList>
            <person name="Feng L."/>
        </authorList>
    </citation>
    <scope>NUCLEOTIDE SEQUENCE</scope>
    <source>
        <strain evidence="13">BhanseniiLFYP23</strain>
    </source>
</reference>
<dbReference type="Pfam" id="PF02457">
    <property type="entry name" value="DAC"/>
    <property type="match status" value="1"/>
</dbReference>
<accession>A0A6N2RXD0</accession>
<feature type="transmembrane region" description="Helical" evidence="10">
    <location>
        <begin position="21"/>
        <end position="43"/>
    </location>
</feature>
<dbReference type="Pfam" id="PF19293">
    <property type="entry name" value="CdaA_N"/>
    <property type="match status" value="1"/>
</dbReference>
<organism evidence="13">
    <name type="scientific">Blautia hansenii</name>
    <name type="common">Ruminococcus hansenii</name>
    <dbReference type="NCBI Taxonomy" id="1322"/>
    <lineage>
        <taxon>Bacteria</taxon>
        <taxon>Bacillati</taxon>
        <taxon>Bacillota</taxon>
        <taxon>Clostridia</taxon>
        <taxon>Lachnospirales</taxon>
        <taxon>Lachnospiraceae</taxon>
        <taxon>Blautia</taxon>
    </lineage>
</organism>
<dbReference type="FunFam" id="3.40.1700.10:FF:000002">
    <property type="entry name" value="Diadenylate cyclase"/>
    <property type="match status" value="1"/>
</dbReference>